<dbReference type="InterPro" id="IPR024654">
    <property type="entry name" value="Calcineurin-like_PHP_lpxH"/>
</dbReference>
<dbReference type="NCBIfam" id="TIGR00040">
    <property type="entry name" value="yfcE"/>
    <property type="match status" value="1"/>
</dbReference>
<comment type="similarity">
    <text evidence="1 2">Belongs to the metallophosphoesterase superfamily. YfcE family.</text>
</comment>
<dbReference type="Pfam" id="PF12850">
    <property type="entry name" value="Metallophos_2"/>
    <property type="match status" value="1"/>
</dbReference>
<evidence type="ECO:0000259" key="3">
    <source>
        <dbReference type="Pfam" id="PF12850"/>
    </source>
</evidence>
<feature type="domain" description="Calcineurin-like phosphoesterase" evidence="3">
    <location>
        <begin position="1"/>
        <end position="155"/>
    </location>
</feature>
<dbReference type="GO" id="GO:0046872">
    <property type="term" value="F:metal ion binding"/>
    <property type="evidence" value="ECO:0007669"/>
    <property type="project" value="UniProtKB-KW"/>
</dbReference>
<dbReference type="InterPro" id="IPR000979">
    <property type="entry name" value="Phosphodiesterase_MJ0936/Vps29"/>
</dbReference>
<reference evidence="4" key="2">
    <citation type="submission" date="2021-04" db="EMBL/GenBank/DDBJ databases">
        <authorList>
            <person name="Gilroy R."/>
        </authorList>
    </citation>
    <scope>NUCLEOTIDE SEQUENCE</scope>
    <source>
        <strain evidence="4">CHK188-4685</strain>
    </source>
</reference>
<dbReference type="Proteomes" id="UP000886804">
    <property type="component" value="Unassembled WGS sequence"/>
</dbReference>
<name>A0A9D2L5N9_9FIRM</name>
<evidence type="ECO:0000256" key="1">
    <source>
        <dbReference type="ARBA" id="ARBA00008950"/>
    </source>
</evidence>
<reference evidence="4" key="1">
    <citation type="journal article" date="2021" name="PeerJ">
        <title>Extensive microbial diversity within the chicken gut microbiome revealed by metagenomics and culture.</title>
        <authorList>
            <person name="Gilroy R."/>
            <person name="Ravi A."/>
            <person name="Getino M."/>
            <person name="Pursley I."/>
            <person name="Horton D.L."/>
            <person name="Alikhan N.F."/>
            <person name="Baker D."/>
            <person name="Gharbi K."/>
            <person name="Hall N."/>
            <person name="Watson M."/>
            <person name="Adriaenssens E.M."/>
            <person name="Foster-Nyarko E."/>
            <person name="Jarju S."/>
            <person name="Secka A."/>
            <person name="Antonio M."/>
            <person name="Oren A."/>
            <person name="Chaudhuri R.R."/>
            <person name="La Ragione R."/>
            <person name="Hildebrand F."/>
            <person name="Pallen M.J."/>
        </authorList>
    </citation>
    <scope>NUCLEOTIDE SEQUENCE</scope>
    <source>
        <strain evidence="4">CHK188-4685</strain>
    </source>
</reference>
<protein>
    <recommendedName>
        <fullName evidence="2">Phosphoesterase</fullName>
        <ecNumber evidence="2">3.1.4.-</ecNumber>
    </recommendedName>
</protein>
<dbReference type="Gene3D" id="3.60.21.10">
    <property type="match status" value="1"/>
</dbReference>
<proteinExistence type="inferred from homology"/>
<dbReference type="EMBL" id="DWYS01000010">
    <property type="protein sequence ID" value="HJB06391.1"/>
    <property type="molecule type" value="Genomic_DNA"/>
</dbReference>
<dbReference type="AlphaFoldDB" id="A0A9D2L5N9"/>
<dbReference type="SUPFAM" id="SSF56300">
    <property type="entry name" value="Metallo-dependent phosphatases"/>
    <property type="match status" value="1"/>
</dbReference>
<evidence type="ECO:0000313" key="5">
    <source>
        <dbReference type="Proteomes" id="UP000886804"/>
    </source>
</evidence>
<accession>A0A9D2L5N9</accession>
<dbReference type="PANTHER" id="PTHR11124">
    <property type="entry name" value="VACUOLAR SORTING PROTEIN VPS29"/>
    <property type="match status" value="1"/>
</dbReference>
<dbReference type="GO" id="GO:0016787">
    <property type="term" value="F:hydrolase activity"/>
    <property type="evidence" value="ECO:0007669"/>
    <property type="project" value="UniProtKB-UniRule"/>
</dbReference>
<organism evidence="4 5">
    <name type="scientific">Candidatus Enterocloster faecavium</name>
    <dbReference type="NCBI Taxonomy" id="2838560"/>
    <lineage>
        <taxon>Bacteria</taxon>
        <taxon>Bacillati</taxon>
        <taxon>Bacillota</taxon>
        <taxon>Clostridia</taxon>
        <taxon>Lachnospirales</taxon>
        <taxon>Lachnospiraceae</taxon>
        <taxon>Enterocloster</taxon>
    </lineage>
</organism>
<dbReference type="InterPro" id="IPR029052">
    <property type="entry name" value="Metallo-depent_PP-like"/>
</dbReference>
<evidence type="ECO:0000256" key="2">
    <source>
        <dbReference type="RuleBase" id="RU362039"/>
    </source>
</evidence>
<evidence type="ECO:0000313" key="4">
    <source>
        <dbReference type="EMBL" id="HJB06391.1"/>
    </source>
</evidence>
<dbReference type="EC" id="3.1.4.-" evidence="2"/>
<comment type="caution">
    <text evidence="4">The sequence shown here is derived from an EMBL/GenBank/DDBJ whole genome shotgun (WGS) entry which is preliminary data.</text>
</comment>
<gene>
    <name evidence="4" type="ORF">H9716_00790</name>
</gene>
<sequence length="168" mass="18994">MNILIVSDTHRKNENLKKILERSGPLDMLIHLGDGEGSDGLIASWVNPGCRTEFVLGNNDFFSNLDREKDIMIGNYRVLLTHGHYYSVSLGPERLIKEARAAGFDIAMFGHTHRPFLEVNRKAGEKDLIVLNPGSLSYPRQEGHKPSYIRMELDQEGKAHFALNYLDS</sequence>
<keyword evidence="2" id="KW-0479">Metal-binding</keyword>
<comment type="cofactor">
    <cofactor evidence="2">
        <name>a divalent metal cation</name>
        <dbReference type="ChEBI" id="CHEBI:60240"/>
    </cofactor>
</comment>